<organism evidence="2 3">
    <name type="scientific">Actinoplanes subglobosus</name>
    <dbReference type="NCBI Taxonomy" id="1547892"/>
    <lineage>
        <taxon>Bacteria</taxon>
        <taxon>Bacillati</taxon>
        <taxon>Actinomycetota</taxon>
        <taxon>Actinomycetes</taxon>
        <taxon>Micromonosporales</taxon>
        <taxon>Micromonosporaceae</taxon>
        <taxon>Actinoplanes</taxon>
    </lineage>
</organism>
<dbReference type="InterPro" id="IPR051531">
    <property type="entry name" value="N-acetyltransferase"/>
</dbReference>
<gene>
    <name evidence="2" type="ORF">ACFO0C_41235</name>
</gene>
<dbReference type="GO" id="GO:0016746">
    <property type="term" value="F:acyltransferase activity"/>
    <property type="evidence" value="ECO:0007669"/>
    <property type="project" value="UniProtKB-KW"/>
</dbReference>
<evidence type="ECO:0000259" key="1">
    <source>
        <dbReference type="PROSITE" id="PS51186"/>
    </source>
</evidence>
<dbReference type="SUPFAM" id="SSF55729">
    <property type="entry name" value="Acyl-CoA N-acyltransferases (Nat)"/>
    <property type="match status" value="1"/>
</dbReference>
<dbReference type="CDD" id="cd04301">
    <property type="entry name" value="NAT_SF"/>
    <property type="match status" value="1"/>
</dbReference>
<dbReference type="EMBL" id="JBHSBL010000028">
    <property type="protein sequence ID" value="MFC4071398.1"/>
    <property type="molecule type" value="Genomic_DNA"/>
</dbReference>
<keyword evidence="2" id="KW-0012">Acyltransferase</keyword>
<keyword evidence="2" id="KW-0808">Transferase</keyword>
<proteinExistence type="predicted"/>
<dbReference type="RefSeq" id="WP_378072273.1">
    <property type="nucleotide sequence ID" value="NZ_JBHSBL010000028.1"/>
</dbReference>
<dbReference type="InterPro" id="IPR016181">
    <property type="entry name" value="Acyl_CoA_acyltransferase"/>
</dbReference>
<evidence type="ECO:0000313" key="2">
    <source>
        <dbReference type="EMBL" id="MFC4071398.1"/>
    </source>
</evidence>
<name>A0ABV8JA63_9ACTN</name>
<dbReference type="Proteomes" id="UP001595867">
    <property type="component" value="Unassembled WGS sequence"/>
</dbReference>
<protein>
    <submittedName>
        <fullName evidence="2">GNAT family N-acetyltransferase</fullName>
        <ecNumber evidence="2">2.3.-.-</ecNumber>
    </submittedName>
</protein>
<feature type="domain" description="N-acetyltransferase" evidence="1">
    <location>
        <begin position="7"/>
        <end position="164"/>
    </location>
</feature>
<dbReference type="InterPro" id="IPR000182">
    <property type="entry name" value="GNAT_dom"/>
</dbReference>
<dbReference type="Gene3D" id="3.40.630.30">
    <property type="match status" value="1"/>
</dbReference>
<sequence>MRNGSLVQLRPATEGDVAPLAAIRSTPEVHGRWGGGDDLAADVAESLADPDTRVFAIVFEGRVVGAVQYSEEADPDYRHAGIDIFLDPRVHGRGLGADAVRAVARHLIDDLGHHRLVIDPAADNEAAIRCYAKVGFRPVGVMRAYERGPDGTWHDGLLMDLLAGDLT</sequence>
<accession>A0ABV8JA63</accession>
<keyword evidence="3" id="KW-1185">Reference proteome</keyword>
<evidence type="ECO:0000313" key="3">
    <source>
        <dbReference type="Proteomes" id="UP001595867"/>
    </source>
</evidence>
<dbReference type="EC" id="2.3.-.-" evidence="2"/>
<dbReference type="PANTHER" id="PTHR43792">
    <property type="entry name" value="GNAT FAMILY, PUTATIVE (AFU_ORTHOLOGUE AFUA_3G00765)-RELATED-RELATED"/>
    <property type="match status" value="1"/>
</dbReference>
<dbReference type="PROSITE" id="PS51186">
    <property type="entry name" value="GNAT"/>
    <property type="match status" value="1"/>
</dbReference>
<reference evidence="3" key="1">
    <citation type="journal article" date="2019" name="Int. J. Syst. Evol. Microbiol.">
        <title>The Global Catalogue of Microorganisms (GCM) 10K type strain sequencing project: providing services to taxonomists for standard genome sequencing and annotation.</title>
        <authorList>
            <consortium name="The Broad Institute Genomics Platform"/>
            <consortium name="The Broad Institute Genome Sequencing Center for Infectious Disease"/>
            <person name="Wu L."/>
            <person name="Ma J."/>
        </authorList>
    </citation>
    <scope>NUCLEOTIDE SEQUENCE [LARGE SCALE GENOMIC DNA]</scope>
    <source>
        <strain evidence="3">TBRC 5832</strain>
    </source>
</reference>
<dbReference type="Pfam" id="PF13302">
    <property type="entry name" value="Acetyltransf_3"/>
    <property type="match status" value="1"/>
</dbReference>
<comment type="caution">
    <text evidence="2">The sequence shown here is derived from an EMBL/GenBank/DDBJ whole genome shotgun (WGS) entry which is preliminary data.</text>
</comment>